<keyword evidence="8" id="KW-0414">Isoprene biosynthesis</keyword>
<dbReference type="InterPro" id="IPR033749">
    <property type="entry name" value="Polyprenyl_synt_CS"/>
</dbReference>
<dbReference type="Pfam" id="PF00348">
    <property type="entry name" value="polyprenyl_synt"/>
    <property type="match status" value="1"/>
</dbReference>
<reference evidence="13 14" key="1">
    <citation type="submission" date="2016-09" db="EMBL/GenBank/DDBJ databases">
        <title>Draft genome sequence for the type strain of Desulfuribacillus alkaliarsenatis AHT28, an obligately anaerobic, sulfidogenic bacterium isolated from Russian soda lake sediments.</title>
        <authorList>
            <person name="Abin C.A."/>
            <person name="Hollibaugh J.T."/>
        </authorList>
    </citation>
    <scope>NUCLEOTIDE SEQUENCE [LARGE SCALE GENOMIC DNA]</scope>
    <source>
        <strain evidence="13 14">AHT28</strain>
    </source>
</reference>
<gene>
    <name evidence="13" type="ORF">BHF68_01880</name>
</gene>
<dbReference type="RefSeq" id="WP_069641941.1">
    <property type="nucleotide sequence ID" value="NZ_MIJE01000001.1"/>
</dbReference>
<dbReference type="GO" id="GO:0016114">
    <property type="term" value="P:terpenoid biosynthetic process"/>
    <property type="evidence" value="ECO:0007669"/>
    <property type="project" value="UniProtKB-ARBA"/>
</dbReference>
<evidence type="ECO:0000256" key="10">
    <source>
        <dbReference type="ARBA" id="ARBA00032873"/>
    </source>
</evidence>
<evidence type="ECO:0000256" key="9">
    <source>
        <dbReference type="ARBA" id="ARBA00032380"/>
    </source>
</evidence>
<dbReference type="SUPFAM" id="SSF48576">
    <property type="entry name" value="Terpenoid synthases"/>
    <property type="match status" value="1"/>
</dbReference>
<dbReference type="Proteomes" id="UP000094296">
    <property type="component" value="Unassembled WGS sequence"/>
</dbReference>
<keyword evidence="5 12" id="KW-0808">Transferase</keyword>
<evidence type="ECO:0000256" key="11">
    <source>
        <dbReference type="ARBA" id="ARBA00049399"/>
    </source>
</evidence>
<dbReference type="GO" id="GO:0004337">
    <property type="term" value="F:(2E,6E)-farnesyl diphosphate synthase activity"/>
    <property type="evidence" value="ECO:0007669"/>
    <property type="project" value="UniProtKB-EC"/>
</dbReference>
<name>A0A1E5G5Q1_9FIRM</name>
<evidence type="ECO:0000256" key="5">
    <source>
        <dbReference type="ARBA" id="ARBA00022679"/>
    </source>
</evidence>
<dbReference type="NCBIfam" id="NF045485">
    <property type="entry name" value="FPPsyn"/>
    <property type="match status" value="1"/>
</dbReference>
<dbReference type="InterPro" id="IPR008949">
    <property type="entry name" value="Isoprenoid_synthase_dom_sf"/>
</dbReference>
<dbReference type="SFLD" id="SFLDS00005">
    <property type="entry name" value="Isoprenoid_Synthase_Type_I"/>
    <property type="match status" value="1"/>
</dbReference>
<dbReference type="AlphaFoldDB" id="A0A1E5G5Q1"/>
<dbReference type="PANTHER" id="PTHR43281:SF1">
    <property type="entry name" value="FARNESYL DIPHOSPHATE SYNTHASE"/>
    <property type="match status" value="1"/>
</dbReference>
<keyword evidence="6" id="KW-0479">Metal-binding</keyword>
<dbReference type="InterPro" id="IPR053378">
    <property type="entry name" value="Prenyl_diphosphate_synthase"/>
</dbReference>
<keyword evidence="14" id="KW-1185">Reference proteome</keyword>
<comment type="similarity">
    <text evidence="2 12">Belongs to the FPP/GGPP synthase family.</text>
</comment>
<evidence type="ECO:0000256" key="12">
    <source>
        <dbReference type="RuleBase" id="RU004466"/>
    </source>
</evidence>
<comment type="catalytic activity">
    <reaction evidence="11">
        <text>isopentenyl diphosphate + (2E)-geranyl diphosphate = (2E,6E)-farnesyl diphosphate + diphosphate</text>
        <dbReference type="Rhea" id="RHEA:19361"/>
        <dbReference type="ChEBI" id="CHEBI:33019"/>
        <dbReference type="ChEBI" id="CHEBI:58057"/>
        <dbReference type="ChEBI" id="CHEBI:128769"/>
        <dbReference type="ChEBI" id="CHEBI:175763"/>
        <dbReference type="EC" id="2.5.1.10"/>
    </reaction>
</comment>
<comment type="caution">
    <text evidence="13">The sequence shown here is derived from an EMBL/GenBank/DDBJ whole genome shotgun (WGS) entry which is preliminary data.</text>
</comment>
<dbReference type="PROSITE" id="PS00444">
    <property type="entry name" value="POLYPRENYL_SYNTHASE_2"/>
    <property type="match status" value="1"/>
</dbReference>
<organism evidence="13 14">
    <name type="scientific">Desulfuribacillus alkaliarsenatis</name>
    <dbReference type="NCBI Taxonomy" id="766136"/>
    <lineage>
        <taxon>Bacteria</taxon>
        <taxon>Bacillati</taxon>
        <taxon>Bacillota</taxon>
        <taxon>Desulfuribacillia</taxon>
        <taxon>Desulfuribacillales</taxon>
        <taxon>Desulfuribacillaceae</taxon>
        <taxon>Desulfuribacillus</taxon>
    </lineage>
</organism>
<dbReference type="GO" id="GO:0046872">
    <property type="term" value="F:metal ion binding"/>
    <property type="evidence" value="ECO:0007669"/>
    <property type="project" value="UniProtKB-KW"/>
</dbReference>
<dbReference type="Gene3D" id="1.10.600.10">
    <property type="entry name" value="Farnesyl Diphosphate Synthase"/>
    <property type="match status" value="1"/>
</dbReference>
<sequence length="298" mass="32375">MRIEFNTFINSKIATIDKALDKYLQKVEPHPGILYESIRYSMFAGGKRLRPVLTLTTAEAFGCEAEKALPIACAIEMIHTYSLIHDDLPAMDDDDFRRGKLTNHKVYNEAIAILAGDALLTKAFKVLANATDLGVDPIIALQLIDEISEAAGAEGMVGGQVADMEAEGKRPSIEQLEYIHRHKTGALFTIAIRAGAIVAGVKNESLAAITDFASKLGLAYQIQDDILDIIGDEKTIGKSVGSDLMNDKATYPALLGLDESKKQVQKLTEEALLALDSSGCKESKYLRAIADYLVARDS</sequence>
<dbReference type="EMBL" id="MIJE01000001">
    <property type="protein sequence ID" value="OEF98449.1"/>
    <property type="molecule type" value="Genomic_DNA"/>
</dbReference>
<protein>
    <recommendedName>
        <fullName evidence="4">Farnesyl diphosphate synthase</fullName>
        <ecNumber evidence="3">2.5.1.10</ecNumber>
    </recommendedName>
    <alternativeName>
        <fullName evidence="10">(2E,6E)-farnesyl diphosphate synthase</fullName>
    </alternativeName>
    <alternativeName>
        <fullName evidence="9">Geranyltranstransferase</fullName>
    </alternativeName>
</protein>
<dbReference type="PROSITE" id="PS00723">
    <property type="entry name" value="POLYPRENYL_SYNTHASE_1"/>
    <property type="match status" value="1"/>
</dbReference>
<comment type="cofactor">
    <cofactor evidence="1">
        <name>Mg(2+)</name>
        <dbReference type="ChEBI" id="CHEBI:18420"/>
    </cofactor>
</comment>
<evidence type="ECO:0000313" key="14">
    <source>
        <dbReference type="Proteomes" id="UP000094296"/>
    </source>
</evidence>
<evidence type="ECO:0000313" key="13">
    <source>
        <dbReference type="EMBL" id="OEF98449.1"/>
    </source>
</evidence>
<evidence type="ECO:0000256" key="8">
    <source>
        <dbReference type="ARBA" id="ARBA00023229"/>
    </source>
</evidence>
<accession>A0A1E5G5Q1</accession>
<dbReference type="InterPro" id="IPR000092">
    <property type="entry name" value="Polyprenyl_synt"/>
</dbReference>
<evidence type="ECO:0000256" key="7">
    <source>
        <dbReference type="ARBA" id="ARBA00022842"/>
    </source>
</evidence>
<dbReference type="OrthoDB" id="9805316at2"/>
<evidence type="ECO:0000256" key="4">
    <source>
        <dbReference type="ARBA" id="ARBA00015100"/>
    </source>
</evidence>
<evidence type="ECO:0000256" key="6">
    <source>
        <dbReference type="ARBA" id="ARBA00022723"/>
    </source>
</evidence>
<evidence type="ECO:0000256" key="1">
    <source>
        <dbReference type="ARBA" id="ARBA00001946"/>
    </source>
</evidence>
<dbReference type="PANTHER" id="PTHR43281">
    <property type="entry name" value="FARNESYL DIPHOSPHATE SYNTHASE"/>
    <property type="match status" value="1"/>
</dbReference>
<dbReference type="EC" id="2.5.1.10" evidence="3"/>
<dbReference type="SFLD" id="SFLDG01017">
    <property type="entry name" value="Polyprenyl_Transferase_Like"/>
    <property type="match status" value="1"/>
</dbReference>
<evidence type="ECO:0000256" key="2">
    <source>
        <dbReference type="ARBA" id="ARBA00006706"/>
    </source>
</evidence>
<dbReference type="FunFam" id="1.10.600.10:FF:000001">
    <property type="entry name" value="Geranylgeranyl diphosphate synthase"/>
    <property type="match status" value="1"/>
</dbReference>
<proteinExistence type="inferred from homology"/>
<keyword evidence="7" id="KW-0460">Magnesium</keyword>
<dbReference type="CDD" id="cd00685">
    <property type="entry name" value="Trans_IPPS_HT"/>
    <property type="match status" value="1"/>
</dbReference>
<dbReference type="GO" id="GO:0005737">
    <property type="term" value="C:cytoplasm"/>
    <property type="evidence" value="ECO:0007669"/>
    <property type="project" value="UniProtKB-ARBA"/>
</dbReference>
<dbReference type="STRING" id="766136.BHF68_01880"/>
<evidence type="ECO:0000256" key="3">
    <source>
        <dbReference type="ARBA" id="ARBA00012439"/>
    </source>
</evidence>